<keyword evidence="7 12" id="KW-0418">Kinase</keyword>
<keyword evidence="6 12" id="KW-0547">Nucleotide-binding</keyword>
<keyword evidence="15" id="KW-1185">Reference proteome</keyword>
<feature type="binding site" evidence="12">
    <location>
        <position position="295"/>
    </location>
    <ligand>
        <name>K(+)</name>
        <dbReference type="ChEBI" id="CHEBI:29103"/>
    </ligand>
</feature>
<keyword evidence="12" id="KW-0963">Cytoplasm</keyword>
<comment type="similarity">
    <text evidence="12">Belongs to the carbohydrate kinase PfkB family. Ribokinase subfamily.</text>
</comment>
<comment type="activity regulation">
    <text evidence="12">Activated by a monovalent cation that binds near, but not in, the active site. The most likely occupant of the site in vivo is potassium. Ion binding induces a conformational change that may alter substrate affinity.</text>
</comment>
<dbReference type="GO" id="GO:0019303">
    <property type="term" value="P:D-ribose catabolic process"/>
    <property type="evidence" value="ECO:0007669"/>
    <property type="project" value="UniProtKB-UniRule"/>
</dbReference>
<evidence type="ECO:0000256" key="2">
    <source>
        <dbReference type="ARBA" id="ARBA00012035"/>
    </source>
</evidence>
<evidence type="ECO:0000256" key="3">
    <source>
        <dbReference type="ARBA" id="ARBA00016943"/>
    </source>
</evidence>
<dbReference type="SUPFAM" id="SSF53613">
    <property type="entry name" value="Ribokinase-like"/>
    <property type="match status" value="1"/>
</dbReference>
<evidence type="ECO:0000256" key="1">
    <source>
        <dbReference type="ARBA" id="ARBA00005380"/>
    </source>
</evidence>
<dbReference type="CDD" id="cd01174">
    <property type="entry name" value="ribokinase"/>
    <property type="match status" value="1"/>
</dbReference>
<feature type="binding site" evidence="12">
    <location>
        <begin position="39"/>
        <end position="43"/>
    </location>
    <ligand>
        <name>substrate</name>
    </ligand>
</feature>
<feature type="binding site" evidence="12">
    <location>
        <position position="280"/>
    </location>
    <ligand>
        <name>ATP</name>
        <dbReference type="ChEBI" id="CHEBI:30616"/>
    </ligand>
</feature>
<evidence type="ECO:0000256" key="9">
    <source>
        <dbReference type="ARBA" id="ARBA00022842"/>
    </source>
</evidence>
<dbReference type="OrthoDB" id="9775849at2"/>
<keyword evidence="4 12" id="KW-0808">Transferase</keyword>
<dbReference type="PROSITE" id="PS00584">
    <property type="entry name" value="PFKB_KINASES_2"/>
    <property type="match status" value="1"/>
</dbReference>
<proteinExistence type="inferred from homology"/>
<comment type="cofactor">
    <cofactor evidence="12">
        <name>Mg(2+)</name>
        <dbReference type="ChEBI" id="CHEBI:18420"/>
    </cofactor>
    <text evidence="12">Requires a divalent cation, most likely magnesium in vivo, as an electrophilic catalyst to aid phosphoryl group transfer. It is the chelate of the metal and the nucleotide that is the actual substrate.</text>
</comment>
<dbReference type="GO" id="GO:0005829">
    <property type="term" value="C:cytosol"/>
    <property type="evidence" value="ECO:0007669"/>
    <property type="project" value="TreeGrafter"/>
</dbReference>
<comment type="subcellular location">
    <subcellularLocation>
        <location evidence="12">Cytoplasm</location>
    </subcellularLocation>
</comment>
<evidence type="ECO:0000256" key="10">
    <source>
        <dbReference type="ARBA" id="ARBA00022958"/>
    </source>
</evidence>
<organism evidence="14 15">
    <name type="scientific">Caloramator fervidus</name>
    <dbReference type="NCBI Taxonomy" id="29344"/>
    <lineage>
        <taxon>Bacteria</taxon>
        <taxon>Bacillati</taxon>
        <taxon>Bacillota</taxon>
        <taxon>Clostridia</taxon>
        <taxon>Eubacteriales</taxon>
        <taxon>Clostridiaceae</taxon>
        <taxon>Caloramator</taxon>
    </lineage>
</organism>
<dbReference type="EC" id="2.7.1.15" evidence="2 12"/>
<dbReference type="InterPro" id="IPR002173">
    <property type="entry name" value="Carboh/pur_kinase_PfkB_CS"/>
</dbReference>
<dbReference type="RefSeq" id="WP_103896477.1">
    <property type="nucleotide sequence ID" value="NZ_FNUK01000021.1"/>
</dbReference>
<feature type="binding site" evidence="12">
    <location>
        <position position="248"/>
    </location>
    <ligand>
        <name>K(+)</name>
        <dbReference type="ChEBI" id="CHEBI:29103"/>
    </ligand>
</feature>
<dbReference type="InterPro" id="IPR011611">
    <property type="entry name" value="PfkB_dom"/>
</dbReference>
<dbReference type="UniPathway" id="UPA00916">
    <property type="reaction ID" value="UER00889"/>
</dbReference>
<evidence type="ECO:0000256" key="8">
    <source>
        <dbReference type="ARBA" id="ARBA00022840"/>
    </source>
</evidence>
<name>A0A1H5WQ93_9CLOT</name>
<dbReference type="GO" id="GO:0005524">
    <property type="term" value="F:ATP binding"/>
    <property type="evidence" value="ECO:0007669"/>
    <property type="project" value="UniProtKB-UniRule"/>
</dbReference>
<dbReference type="InterPro" id="IPR029056">
    <property type="entry name" value="Ribokinase-like"/>
</dbReference>
<evidence type="ECO:0000259" key="13">
    <source>
        <dbReference type="Pfam" id="PF00294"/>
    </source>
</evidence>
<dbReference type="Gene3D" id="3.40.1190.20">
    <property type="match status" value="1"/>
</dbReference>
<comment type="function">
    <text evidence="12">Catalyzes the phosphorylation of ribose at O-5 in a reaction requiring ATP and magnesium. The resulting D-ribose-5-phosphate can then be used either for sythesis of nucleotides, histidine, and tryptophan, or as a component of the pentose phosphate pathway.</text>
</comment>
<keyword evidence="11 12" id="KW-0119">Carbohydrate metabolism</keyword>
<evidence type="ECO:0000256" key="7">
    <source>
        <dbReference type="ARBA" id="ARBA00022777"/>
    </source>
</evidence>
<comment type="caution">
    <text evidence="12">Lacks conserved residue(s) required for the propagation of feature annotation.</text>
</comment>
<feature type="binding site" evidence="12">
    <location>
        <position position="184"/>
    </location>
    <ligand>
        <name>ATP</name>
        <dbReference type="ChEBI" id="CHEBI:30616"/>
    </ligand>
</feature>
<evidence type="ECO:0000256" key="6">
    <source>
        <dbReference type="ARBA" id="ARBA00022741"/>
    </source>
</evidence>
<dbReference type="EMBL" id="FNUK01000021">
    <property type="protein sequence ID" value="SEG01521.1"/>
    <property type="molecule type" value="Genomic_DNA"/>
</dbReference>
<feature type="binding site" evidence="12">
    <location>
        <position position="291"/>
    </location>
    <ligand>
        <name>K(+)</name>
        <dbReference type="ChEBI" id="CHEBI:29103"/>
    </ligand>
</feature>
<dbReference type="HAMAP" id="MF_01987">
    <property type="entry name" value="Ribokinase"/>
    <property type="match status" value="1"/>
</dbReference>
<keyword evidence="9 12" id="KW-0460">Magnesium</keyword>
<dbReference type="GO" id="GO:0004747">
    <property type="term" value="F:ribokinase activity"/>
    <property type="evidence" value="ECO:0007669"/>
    <property type="project" value="UniProtKB-UniRule"/>
</dbReference>
<evidence type="ECO:0000256" key="12">
    <source>
        <dbReference type="HAMAP-Rule" id="MF_01987"/>
    </source>
</evidence>
<comment type="catalytic activity">
    <reaction evidence="12">
        <text>D-ribose + ATP = D-ribose 5-phosphate + ADP + H(+)</text>
        <dbReference type="Rhea" id="RHEA:13697"/>
        <dbReference type="ChEBI" id="CHEBI:15378"/>
        <dbReference type="ChEBI" id="CHEBI:30616"/>
        <dbReference type="ChEBI" id="CHEBI:47013"/>
        <dbReference type="ChEBI" id="CHEBI:78346"/>
        <dbReference type="ChEBI" id="CHEBI:456216"/>
        <dbReference type="EC" id="2.7.1.15"/>
    </reaction>
</comment>
<evidence type="ECO:0000313" key="15">
    <source>
        <dbReference type="Proteomes" id="UP000242850"/>
    </source>
</evidence>
<keyword evidence="5 12" id="KW-0479">Metal-binding</keyword>
<dbReference type="Pfam" id="PF00294">
    <property type="entry name" value="PfkB"/>
    <property type="match status" value="1"/>
</dbReference>
<dbReference type="PROSITE" id="PS00583">
    <property type="entry name" value="PFKB_KINASES_1"/>
    <property type="match status" value="1"/>
</dbReference>
<dbReference type="InterPro" id="IPR011877">
    <property type="entry name" value="Ribokinase"/>
</dbReference>
<keyword evidence="10 12" id="KW-0630">Potassium</keyword>
<sequence length="309" mass="33515">MFDICVLGSLNMDLVINVERIPSIGETILAKDFKKFPGGKGANQAVASARLGSNVVMLGCIGKDDNGCILIDNLKRDNINTRYIKVEEKMPTGIALITVDSKGNNIISVYPGANMAVDLSYVEGLKEVFKNSKIIISQFETPVDATLKAFEFAKKEGKTTILNPAPAKKIDKDLISLSDIIIPNETETELITGINPKDEKDIKRAGEFLIKQGAKYVVITLGERGAAIISKENFVLVNAYKVDAVDTTAAGDSFIGAMASYLSKKDLNFNTLYGAVKFANKVSAITVTKIGAQSSLPYLKEVFERFGEE</sequence>
<feature type="binding site" evidence="12">
    <location>
        <begin position="11"/>
        <end position="13"/>
    </location>
    <ligand>
        <name>substrate</name>
    </ligand>
</feature>
<evidence type="ECO:0000256" key="4">
    <source>
        <dbReference type="ARBA" id="ARBA00022679"/>
    </source>
</evidence>
<dbReference type="PANTHER" id="PTHR10584">
    <property type="entry name" value="SUGAR KINASE"/>
    <property type="match status" value="1"/>
</dbReference>
<feature type="binding site" evidence="12">
    <location>
        <position position="289"/>
    </location>
    <ligand>
        <name>K(+)</name>
        <dbReference type="ChEBI" id="CHEBI:29103"/>
    </ligand>
</feature>
<comment type="pathway">
    <text evidence="12">Carbohydrate metabolism; D-ribose degradation; D-ribose 5-phosphate from beta-D-ribopyranose: step 2/2.</text>
</comment>
<dbReference type="InterPro" id="IPR002139">
    <property type="entry name" value="Ribo/fructo_kinase"/>
</dbReference>
<dbReference type="PANTHER" id="PTHR10584:SF166">
    <property type="entry name" value="RIBOKINASE"/>
    <property type="match status" value="1"/>
</dbReference>
<dbReference type="NCBIfam" id="TIGR02152">
    <property type="entry name" value="D_ribokin_bact"/>
    <property type="match status" value="1"/>
</dbReference>
<comment type="subunit">
    <text evidence="12">Homodimer.</text>
</comment>
<gene>
    <name evidence="12" type="primary">rbsK</name>
    <name evidence="14" type="ORF">SAMN05660865_01547</name>
</gene>
<dbReference type="PRINTS" id="PR00990">
    <property type="entry name" value="RIBOKINASE"/>
</dbReference>
<feature type="active site" description="Proton acceptor" evidence="12">
    <location>
        <position position="252"/>
    </location>
</feature>
<feature type="binding site" evidence="12">
    <location>
        <position position="252"/>
    </location>
    <ligand>
        <name>substrate</name>
    </ligand>
</feature>
<feature type="domain" description="Carbohydrate kinase PfkB" evidence="13">
    <location>
        <begin position="2"/>
        <end position="297"/>
    </location>
</feature>
<evidence type="ECO:0000256" key="5">
    <source>
        <dbReference type="ARBA" id="ARBA00022723"/>
    </source>
</evidence>
<feature type="binding site" evidence="12">
    <location>
        <position position="286"/>
    </location>
    <ligand>
        <name>K(+)</name>
        <dbReference type="ChEBI" id="CHEBI:29103"/>
    </ligand>
</feature>
<dbReference type="Proteomes" id="UP000242850">
    <property type="component" value="Unassembled WGS sequence"/>
</dbReference>
<dbReference type="GO" id="GO:0046872">
    <property type="term" value="F:metal ion binding"/>
    <property type="evidence" value="ECO:0007669"/>
    <property type="project" value="UniProtKB-KW"/>
</dbReference>
<reference evidence="15" key="1">
    <citation type="submission" date="2016-10" db="EMBL/GenBank/DDBJ databases">
        <authorList>
            <person name="Varghese N."/>
            <person name="Submissions S."/>
        </authorList>
    </citation>
    <scope>NUCLEOTIDE SEQUENCE [LARGE SCALE GENOMIC DNA]</scope>
    <source>
        <strain evidence="15">DSM 5463</strain>
    </source>
</reference>
<feature type="binding site" evidence="12">
    <location>
        <begin position="251"/>
        <end position="252"/>
    </location>
    <ligand>
        <name>ATP</name>
        <dbReference type="ChEBI" id="CHEBI:30616"/>
    </ligand>
</feature>
<feature type="binding site" evidence="12">
    <location>
        <position position="246"/>
    </location>
    <ligand>
        <name>K(+)</name>
        <dbReference type="ChEBI" id="CHEBI:29103"/>
    </ligand>
</feature>
<feature type="binding site" evidence="12">
    <location>
        <begin position="220"/>
        <end position="225"/>
    </location>
    <ligand>
        <name>ATP</name>
        <dbReference type="ChEBI" id="CHEBI:30616"/>
    </ligand>
</feature>
<comment type="similarity">
    <text evidence="1">Belongs to the carbohydrate kinase pfkB family.</text>
</comment>
<dbReference type="AlphaFoldDB" id="A0A1H5WQ93"/>
<feature type="binding site" evidence="12">
    <location>
        <position position="140"/>
    </location>
    <ligand>
        <name>substrate</name>
    </ligand>
</feature>
<protein>
    <recommendedName>
        <fullName evidence="3 12">Ribokinase</fullName>
        <shortName evidence="12">RK</shortName>
        <ecNumber evidence="2 12">2.7.1.15</ecNumber>
    </recommendedName>
</protein>
<evidence type="ECO:0000313" key="14">
    <source>
        <dbReference type="EMBL" id="SEG01521.1"/>
    </source>
</evidence>
<accession>A0A1H5WQ93</accession>
<keyword evidence="8 12" id="KW-0067">ATP-binding</keyword>
<evidence type="ECO:0000256" key="11">
    <source>
        <dbReference type="ARBA" id="ARBA00023277"/>
    </source>
</evidence>